<evidence type="ECO:0000313" key="2">
    <source>
        <dbReference type="Proteomes" id="UP001054252"/>
    </source>
</evidence>
<organism evidence="1 2">
    <name type="scientific">Rubroshorea leprosula</name>
    <dbReference type="NCBI Taxonomy" id="152421"/>
    <lineage>
        <taxon>Eukaryota</taxon>
        <taxon>Viridiplantae</taxon>
        <taxon>Streptophyta</taxon>
        <taxon>Embryophyta</taxon>
        <taxon>Tracheophyta</taxon>
        <taxon>Spermatophyta</taxon>
        <taxon>Magnoliopsida</taxon>
        <taxon>eudicotyledons</taxon>
        <taxon>Gunneridae</taxon>
        <taxon>Pentapetalae</taxon>
        <taxon>rosids</taxon>
        <taxon>malvids</taxon>
        <taxon>Malvales</taxon>
        <taxon>Dipterocarpaceae</taxon>
        <taxon>Rubroshorea</taxon>
    </lineage>
</organism>
<dbReference type="Proteomes" id="UP001054252">
    <property type="component" value="Unassembled WGS sequence"/>
</dbReference>
<comment type="caution">
    <text evidence="1">The sequence shown here is derived from an EMBL/GenBank/DDBJ whole genome shotgun (WGS) entry which is preliminary data.</text>
</comment>
<protein>
    <submittedName>
        <fullName evidence="1">Uncharacterized protein</fullName>
    </submittedName>
</protein>
<dbReference type="AlphaFoldDB" id="A0AAV5LSE9"/>
<keyword evidence="2" id="KW-1185">Reference proteome</keyword>
<accession>A0AAV5LSE9</accession>
<evidence type="ECO:0000313" key="1">
    <source>
        <dbReference type="EMBL" id="GKV40354.1"/>
    </source>
</evidence>
<dbReference type="EMBL" id="BPVZ01000141">
    <property type="protein sequence ID" value="GKV40354.1"/>
    <property type="molecule type" value="Genomic_DNA"/>
</dbReference>
<proteinExistence type="predicted"/>
<reference evidence="1 2" key="1">
    <citation type="journal article" date="2021" name="Commun. Biol.">
        <title>The genome of Shorea leprosula (Dipterocarpaceae) highlights the ecological relevance of drought in aseasonal tropical rainforests.</title>
        <authorList>
            <person name="Ng K.K.S."/>
            <person name="Kobayashi M.J."/>
            <person name="Fawcett J.A."/>
            <person name="Hatakeyama M."/>
            <person name="Paape T."/>
            <person name="Ng C.H."/>
            <person name="Ang C.C."/>
            <person name="Tnah L.H."/>
            <person name="Lee C.T."/>
            <person name="Nishiyama T."/>
            <person name="Sese J."/>
            <person name="O'Brien M.J."/>
            <person name="Copetti D."/>
            <person name="Mohd Noor M.I."/>
            <person name="Ong R.C."/>
            <person name="Putra M."/>
            <person name="Sireger I.Z."/>
            <person name="Indrioko S."/>
            <person name="Kosugi Y."/>
            <person name="Izuno A."/>
            <person name="Isagi Y."/>
            <person name="Lee S.L."/>
            <person name="Shimizu K.K."/>
        </authorList>
    </citation>
    <scope>NUCLEOTIDE SEQUENCE [LARGE SCALE GENOMIC DNA]</scope>
    <source>
        <strain evidence="1">214</strain>
    </source>
</reference>
<name>A0AAV5LSE9_9ROSI</name>
<sequence>MVGCLGVMVKLEGLKSASILRYKIVNIEKFTRIRRFLFTIRSSIK</sequence>
<gene>
    <name evidence="1" type="ORF">SLEP1_g48011</name>
</gene>